<dbReference type="Gene3D" id="4.10.60.30">
    <property type="entry name" value="Nanos, RNA-binding domain"/>
    <property type="match status" value="1"/>
</dbReference>
<feature type="domain" description="Nanos-type" evidence="9">
    <location>
        <begin position="122"/>
        <end position="189"/>
    </location>
</feature>
<dbReference type="PANTHER" id="PTHR12887">
    <property type="entry name" value="NANOS PROTEIN"/>
    <property type="match status" value="1"/>
</dbReference>
<proteinExistence type="inferred from homology"/>
<evidence type="ECO:0000256" key="5">
    <source>
        <dbReference type="ARBA" id="ARBA00022833"/>
    </source>
</evidence>
<dbReference type="PROSITE" id="PS51522">
    <property type="entry name" value="ZF_NANOS"/>
    <property type="match status" value="1"/>
</dbReference>
<evidence type="ECO:0000259" key="9">
    <source>
        <dbReference type="PROSITE" id="PS51522"/>
    </source>
</evidence>
<dbReference type="Proteomes" id="UP001432322">
    <property type="component" value="Unassembled WGS sequence"/>
</dbReference>
<protein>
    <recommendedName>
        <fullName evidence="9">Nanos-type domain-containing protein</fullName>
    </recommendedName>
</protein>
<dbReference type="GO" id="GO:0003723">
    <property type="term" value="F:RNA binding"/>
    <property type="evidence" value="ECO:0007669"/>
    <property type="project" value="UniProtKB-UniRule"/>
</dbReference>
<dbReference type="EMBL" id="BTSY01000004">
    <property type="protein sequence ID" value="GMT25518.1"/>
    <property type="molecule type" value="Genomic_DNA"/>
</dbReference>
<keyword evidence="3" id="KW-0479">Metal-binding</keyword>
<accession>A0AAV5W1Q1</accession>
<keyword evidence="2" id="KW-0963">Cytoplasm</keyword>
<dbReference type="AlphaFoldDB" id="A0AAV5W1Q1"/>
<evidence type="ECO:0000256" key="8">
    <source>
        <dbReference type="PROSITE-ProRule" id="PRU00855"/>
    </source>
</evidence>
<comment type="caution">
    <text evidence="10">The sequence shown here is derived from an EMBL/GenBank/DDBJ whole genome shotgun (WGS) entry which is preliminary data.</text>
</comment>
<name>A0AAV5W1Q1_9BILA</name>
<evidence type="ECO:0000313" key="11">
    <source>
        <dbReference type="Proteomes" id="UP001432322"/>
    </source>
</evidence>
<organism evidence="10 11">
    <name type="scientific">Pristionchus fissidentatus</name>
    <dbReference type="NCBI Taxonomy" id="1538716"/>
    <lineage>
        <taxon>Eukaryota</taxon>
        <taxon>Metazoa</taxon>
        <taxon>Ecdysozoa</taxon>
        <taxon>Nematoda</taxon>
        <taxon>Chromadorea</taxon>
        <taxon>Rhabditida</taxon>
        <taxon>Rhabditina</taxon>
        <taxon>Diplogasteromorpha</taxon>
        <taxon>Diplogasteroidea</taxon>
        <taxon>Neodiplogasteridae</taxon>
        <taxon>Pristionchus</taxon>
    </lineage>
</organism>
<evidence type="ECO:0000256" key="1">
    <source>
        <dbReference type="ARBA" id="ARBA00004496"/>
    </source>
</evidence>
<keyword evidence="7 8" id="KW-0694">RNA-binding</keyword>
<keyword evidence="5" id="KW-0862">Zinc</keyword>
<comment type="subcellular location">
    <subcellularLocation>
        <location evidence="1">Cytoplasm</location>
    </subcellularLocation>
</comment>
<evidence type="ECO:0000313" key="10">
    <source>
        <dbReference type="EMBL" id="GMT25518.1"/>
    </source>
</evidence>
<dbReference type="InterPro" id="IPR038129">
    <property type="entry name" value="Nanos_sf"/>
</dbReference>
<keyword evidence="11" id="KW-1185">Reference proteome</keyword>
<dbReference type="Pfam" id="PF05741">
    <property type="entry name" value="zf-nanos"/>
    <property type="match status" value="1"/>
</dbReference>
<gene>
    <name evidence="10" type="ORF">PFISCL1PPCAC_16815</name>
</gene>
<evidence type="ECO:0000256" key="2">
    <source>
        <dbReference type="ARBA" id="ARBA00022490"/>
    </source>
</evidence>
<dbReference type="InterPro" id="IPR008705">
    <property type="entry name" value="Nanos/Xcar2"/>
</dbReference>
<comment type="similarity">
    <text evidence="8">Belongs to the nanos family.</text>
</comment>
<evidence type="ECO:0000256" key="6">
    <source>
        <dbReference type="ARBA" id="ARBA00022845"/>
    </source>
</evidence>
<sequence length="197" mass="22474">HPELQQQYPYRLPVGAPQQSQLTPVQWAELMQLQQASLRPVQPPPPAKLLNLHTAYFPQLDAAVREMMQQTRPQRAFVPGQPWQQHSHYYLKERNAVQESADSGCSNDSVQHASEEKDRCQVCSYCYQFAVHEANAKGVTMPRLMDRGSWRGHVMKDADVIVCPRLLRRVCSMCGATGQHAHQTNFCPVTKRKTSCY</sequence>
<dbReference type="GO" id="GO:0005737">
    <property type="term" value="C:cytoplasm"/>
    <property type="evidence" value="ECO:0007669"/>
    <property type="project" value="UniProtKB-SubCell"/>
</dbReference>
<evidence type="ECO:0000256" key="4">
    <source>
        <dbReference type="ARBA" id="ARBA00022771"/>
    </source>
</evidence>
<dbReference type="InterPro" id="IPR024161">
    <property type="entry name" value="Znf_nanos-typ"/>
</dbReference>
<keyword evidence="6 8" id="KW-0810">Translation regulation</keyword>
<evidence type="ECO:0000256" key="7">
    <source>
        <dbReference type="ARBA" id="ARBA00022884"/>
    </source>
</evidence>
<evidence type="ECO:0000256" key="3">
    <source>
        <dbReference type="ARBA" id="ARBA00022723"/>
    </source>
</evidence>
<dbReference type="GO" id="GO:0008270">
    <property type="term" value="F:zinc ion binding"/>
    <property type="evidence" value="ECO:0007669"/>
    <property type="project" value="UniProtKB-KW"/>
</dbReference>
<dbReference type="GO" id="GO:0006417">
    <property type="term" value="P:regulation of translation"/>
    <property type="evidence" value="ECO:0007669"/>
    <property type="project" value="UniProtKB-UniRule"/>
</dbReference>
<feature type="non-terminal residue" evidence="10">
    <location>
        <position position="1"/>
    </location>
</feature>
<keyword evidence="4 8" id="KW-0863">Zinc-finger</keyword>
<reference evidence="10" key="1">
    <citation type="submission" date="2023-10" db="EMBL/GenBank/DDBJ databases">
        <title>Genome assembly of Pristionchus species.</title>
        <authorList>
            <person name="Yoshida K."/>
            <person name="Sommer R.J."/>
        </authorList>
    </citation>
    <scope>NUCLEOTIDE SEQUENCE</scope>
    <source>
        <strain evidence="10">RS5133</strain>
    </source>
</reference>